<evidence type="ECO:0000256" key="1">
    <source>
        <dbReference type="SAM" id="MobiDB-lite"/>
    </source>
</evidence>
<dbReference type="SUPFAM" id="SSF56235">
    <property type="entry name" value="N-terminal nucleophile aminohydrolases (Ntn hydrolases)"/>
    <property type="match status" value="1"/>
</dbReference>
<dbReference type="Proteomes" id="UP000662939">
    <property type="component" value="Chromosome"/>
</dbReference>
<proteinExistence type="predicted"/>
<dbReference type="PANTHER" id="PTHR43881:SF1">
    <property type="entry name" value="GAMMA-GLUTAMYLTRANSPEPTIDASE (AFU_ORTHOLOGUE AFUA_4G13580)"/>
    <property type="match status" value="1"/>
</dbReference>
<gene>
    <name evidence="2" type="ORF">JQS30_11025</name>
</gene>
<dbReference type="Pfam" id="PF01019">
    <property type="entry name" value="G_glu_transpept"/>
    <property type="match status" value="1"/>
</dbReference>
<organism evidence="2 3">
    <name type="scientific">Natronoglycomyces albus</name>
    <dbReference type="NCBI Taxonomy" id="2811108"/>
    <lineage>
        <taxon>Bacteria</taxon>
        <taxon>Bacillati</taxon>
        <taxon>Actinomycetota</taxon>
        <taxon>Actinomycetes</taxon>
        <taxon>Glycomycetales</taxon>
        <taxon>Glycomycetaceae</taxon>
        <taxon>Natronoglycomyces</taxon>
    </lineage>
</organism>
<dbReference type="Gene3D" id="1.10.246.130">
    <property type="match status" value="1"/>
</dbReference>
<sequence>MPNNSAISSICPHASGAGADIMEKGGNAVDAAIAAGAVLAVTSQNFCGLGGDLFALVWDDSSPAPAALNASGRSGSGASAQTLRADGLDRIPFHHSPHAVPVPGCVDGWAAMHQRYGSLPWADLFADAINLAENGWPSSKSLEQGATMLEGVDGAEEIRQARAGEKLRRPRTAQALRDIASKGREGFYEGPFGAGLIELGAGLGANGTDLYTAEDLRTQQANWEKALAATTAGHTLWTSRPNSQGYLLSLAMRILDHLEFSREDEGLWAHYIIEACRLAGYDRPEFLHEHADAEKILLEAASRAERIHPDTRADVSGPQADGGTTYMAVSDSQGMAVSYIQSNAAGFGSLLFEPRTGIALQNRGIGFNLTPGHPAEYGPRKRPPHTLLPALVSREDGSLRLVTGTMGGDAQPQIVTQILDRILRGGQSVTQAIGAPRIRLDAGQTGFDTWSNSHGVNLEQDVPTPWETGLRQRGHEVNRLDVIFGHAHAIEITPSGQVSAAADPRAETGTALVFLYCDLHRHRPIAQLATAPTEHGAGSRQRRDGPSSTSPICR</sequence>
<dbReference type="Gene3D" id="3.60.20.40">
    <property type="match status" value="1"/>
</dbReference>
<dbReference type="PRINTS" id="PR01210">
    <property type="entry name" value="GGTRANSPTASE"/>
</dbReference>
<dbReference type="PANTHER" id="PTHR43881">
    <property type="entry name" value="GAMMA-GLUTAMYLTRANSPEPTIDASE (AFU_ORTHOLOGUE AFUA_4G13580)"/>
    <property type="match status" value="1"/>
</dbReference>
<dbReference type="InterPro" id="IPR052896">
    <property type="entry name" value="GGT-like_enzyme"/>
</dbReference>
<dbReference type="KEGG" id="nav:JQS30_11025"/>
<accession>A0A895XRT0</accession>
<keyword evidence="3" id="KW-1185">Reference proteome</keyword>
<dbReference type="EMBL" id="CP070496">
    <property type="protein sequence ID" value="QSB04328.1"/>
    <property type="molecule type" value="Genomic_DNA"/>
</dbReference>
<dbReference type="AlphaFoldDB" id="A0A895XRT0"/>
<reference evidence="2" key="1">
    <citation type="submission" date="2021-02" db="EMBL/GenBank/DDBJ databases">
        <title>Natronoglycomyces albus gen. nov., sp. nov, a haloalkaliphilic actinobacterium from a soda solonchak soil.</title>
        <authorList>
            <person name="Sorokin D.Y."/>
            <person name="Khijniak T.V."/>
            <person name="Zakharycheva A.P."/>
            <person name="Boueva O.V."/>
            <person name="Ariskina E.V."/>
            <person name="Hahnke R.L."/>
            <person name="Bunk B."/>
            <person name="Sproer C."/>
            <person name="Schumann P."/>
            <person name="Evtushenko L.I."/>
            <person name="Kublanov I.V."/>
        </authorList>
    </citation>
    <scope>NUCLEOTIDE SEQUENCE</scope>
    <source>
        <strain evidence="2">DSM 106290</strain>
    </source>
</reference>
<protein>
    <submittedName>
        <fullName evidence="2">Gamma-glutamyltransferase</fullName>
    </submittedName>
</protein>
<dbReference type="InterPro" id="IPR043138">
    <property type="entry name" value="GGT_lsub"/>
</dbReference>
<dbReference type="InterPro" id="IPR043137">
    <property type="entry name" value="GGT_ssub_C"/>
</dbReference>
<name>A0A895XRT0_9ACTN</name>
<evidence type="ECO:0000313" key="2">
    <source>
        <dbReference type="EMBL" id="QSB04328.1"/>
    </source>
</evidence>
<feature type="region of interest" description="Disordered" evidence="1">
    <location>
        <begin position="528"/>
        <end position="554"/>
    </location>
</feature>
<evidence type="ECO:0000313" key="3">
    <source>
        <dbReference type="Proteomes" id="UP000662939"/>
    </source>
</evidence>
<dbReference type="RefSeq" id="WP_213170325.1">
    <property type="nucleotide sequence ID" value="NZ_CP070496.1"/>
</dbReference>
<dbReference type="InterPro" id="IPR029055">
    <property type="entry name" value="Ntn_hydrolases_N"/>
</dbReference>